<evidence type="ECO:0000313" key="3">
    <source>
        <dbReference type="Proteomes" id="UP000287447"/>
    </source>
</evidence>
<dbReference type="Proteomes" id="UP000287447">
    <property type="component" value="Unassembled WGS sequence"/>
</dbReference>
<organism evidence="2 3">
    <name type="scientific">Hwanghaeella grinnelliae</name>
    <dbReference type="NCBI Taxonomy" id="2500179"/>
    <lineage>
        <taxon>Bacteria</taxon>
        <taxon>Pseudomonadati</taxon>
        <taxon>Pseudomonadota</taxon>
        <taxon>Alphaproteobacteria</taxon>
        <taxon>Rhodospirillales</taxon>
        <taxon>Rhodospirillaceae</taxon>
        <taxon>Hwanghaeella</taxon>
    </lineage>
</organism>
<sequence>MKRIRRFLKKFSRSRGGVTSVEFALTAPILVLLFTSLAETGIYLLLHVKLQHATVSVADLITRDESVRESTVADLFEAVPQILKPFSIGEDGVVVVSAVGRSGNNPTRVLWQRRGGGPLVRDSDIGAEGDVVSDPEGIPVGPDETVVVAELFYNYTPIVLPIFGPREIVKHAFYRPRLGALQEIDPDPPS</sequence>
<dbReference type="InterPro" id="IPR012495">
    <property type="entry name" value="TadE-like_dom"/>
</dbReference>
<keyword evidence="3" id="KW-1185">Reference proteome</keyword>
<evidence type="ECO:0000313" key="2">
    <source>
        <dbReference type="EMBL" id="RVU38023.1"/>
    </source>
</evidence>
<comment type="caution">
    <text evidence="2">The sequence shown here is derived from an EMBL/GenBank/DDBJ whole genome shotgun (WGS) entry which is preliminary data.</text>
</comment>
<protein>
    <submittedName>
        <fullName evidence="2">Pilus assembly protein</fullName>
    </submittedName>
</protein>
<feature type="domain" description="TadE-like" evidence="1">
    <location>
        <begin position="17"/>
        <end position="54"/>
    </location>
</feature>
<dbReference type="RefSeq" id="WP_127763396.1">
    <property type="nucleotide sequence ID" value="NZ_SADE01000001.1"/>
</dbReference>
<reference evidence="3" key="1">
    <citation type="submission" date="2019-01" db="EMBL/GenBank/DDBJ databases">
        <title>Gri0909 isolated from a small marine red alga.</title>
        <authorList>
            <person name="Kim J."/>
            <person name="Jeong S.E."/>
            <person name="Jeon C.O."/>
        </authorList>
    </citation>
    <scope>NUCLEOTIDE SEQUENCE [LARGE SCALE GENOMIC DNA]</scope>
    <source>
        <strain evidence="3">Gri0909</strain>
    </source>
</reference>
<dbReference type="OrthoDB" id="7355117at2"/>
<proteinExistence type="predicted"/>
<dbReference type="Pfam" id="PF07811">
    <property type="entry name" value="TadE"/>
    <property type="match status" value="1"/>
</dbReference>
<dbReference type="AlphaFoldDB" id="A0A3S2VNR5"/>
<evidence type="ECO:0000259" key="1">
    <source>
        <dbReference type="Pfam" id="PF07811"/>
    </source>
</evidence>
<name>A0A3S2VNR5_9PROT</name>
<accession>A0A3S2VNR5</accession>
<dbReference type="EMBL" id="SADE01000001">
    <property type="protein sequence ID" value="RVU38023.1"/>
    <property type="molecule type" value="Genomic_DNA"/>
</dbReference>
<gene>
    <name evidence="2" type="ORF">EOI86_01580</name>
</gene>